<keyword evidence="8" id="KW-1185">Reference proteome</keyword>
<evidence type="ECO:0000256" key="5">
    <source>
        <dbReference type="ARBA" id="ARBA00023002"/>
    </source>
</evidence>
<evidence type="ECO:0000256" key="3">
    <source>
        <dbReference type="ARBA" id="ARBA00022630"/>
    </source>
</evidence>
<dbReference type="InterPro" id="IPR016167">
    <property type="entry name" value="FAD-bd_PCMH_sub1"/>
</dbReference>
<dbReference type="InterPro" id="IPR016166">
    <property type="entry name" value="FAD-bd_PCMH"/>
</dbReference>
<dbReference type="Gene3D" id="3.30.43.10">
    <property type="entry name" value="Uridine Diphospho-n-acetylenolpyruvylglucosamine Reductase, domain 2"/>
    <property type="match status" value="1"/>
</dbReference>
<dbReference type="Proteomes" id="UP000054226">
    <property type="component" value="Unassembled WGS sequence"/>
</dbReference>
<evidence type="ECO:0000313" key="7">
    <source>
        <dbReference type="EMBL" id="EME57629.1"/>
    </source>
</evidence>
<dbReference type="EMBL" id="AOHO01000058">
    <property type="protein sequence ID" value="EME57629.1"/>
    <property type="molecule type" value="Genomic_DNA"/>
</dbReference>
<reference evidence="7 8" key="1">
    <citation type="journal article" date="2013" name="Genome Announc.">
        <title>Draft Genome Sequence of Amycolatopsis decaplanina Strain DSM 44594T.</title>
        <authorList>
            <person name="Kaur N."/>
            <person name="Kumar S."/>
            <person name="Bala M."/>
            <person name="Raghava G.P."/>
            <person name="Mayilraj S."/>
        </authorList>
    </citation>
    <scope>NUCLEOTIDE SEQUENCE [LARGE SCALE GENOMIC DNA]</scope>
    <source>
        <strain evidence="7 8">DSM 44594</strain>
    </source>
</reference>
<dbReference type="GO" id="GO:0071949">
    <property type="term" value="F:FAD binding"/>
    <property type="evidence" value="ECO:0007669"/>
    <property type="project" value="InterPro"/>
</dbReference>
<accession>M2ZB90</accession>
<dbReference type="InterPro" id="IPR006093">
    <property type="entry name" value="Oxy_OxRdtase_FAD_BS"/>
</dbReference>
<evidence type="ECO:0000259" key="6">
    <source>
        <dbReference type="PROSITE" id="PS51387"/>
    </source>
</evidence>
<dbReference type="PROSITE" id="PS51387">
    <property type="entry name" value="FAD_PCMH"/>
    <property type="match status" value="1"/>
</dbReference>
<evidence type="ECO:0000256" key="2">
    <source>
        <dbReference type="ARBA" id="ARBA00005466"/>
    </source>
</evidence>
<dbReference type="Gene3D" id="3.30.465.10">
    <property type="match status" value="1"/>
</dbReference>
<keyword evidence="3" id="KW-0285">Flavoprotein</keyword>
<dbReference type="AlphaFoldDB" id="M2ZB90"/>
<evidence type="ECO:0000256" key="1">
    <source>
        <dbReference type="ARBA" id="ARBA00001974"/>
    </source>
</evidence>
<dbReference type="Gene3D" id="3.40.462.20">
    <property type="match status" value="1"/>
</dbReference>
<dbReference type="PROSITE" id="PS00862">
    <property type="entry name" value="OX2_COVAL_FAD"/>
    <property type="match status" value="1"/>
</dbReference>
<keyword evidence="4" id="KW-0274">FAD</keyword>
<protein>
    <submittedName>
        <fullName evidence="7">FAD linked oxidase domain-containing protein</fullName>
    </submittedName>
</protein>
<organism evidence="7 8">
    <name type="scientific">Amycolatopsis decaplanina DSM 44594</name>
    <dbReference type="NCBI Taxonomy" id="1284240"/>
    <lineage>
        <taxon>Bacteria</taxon>
        <taxon>Bacillati</taxon>
        <taxon>Actinomycetota</taxon>
        <taxon>Actinomycetes</taxon>
        <taxon>Pseudonocardiales</taxon>
        <taxon>Pseudonocardiaceae</taxon>
        <taxon>Amycolatopsis</taxon>
    </lineage>
</organism>
<dbReference type="InterPro" id="IPR050416">
    <property type="entry name" value="FAD-linked_Oxidoreductase"/>
</dbReference>
<name>M2ZB90_9PSEU</name>
<evidence type="ECO:0000313" key="8">
    <source>
        <dbReference type="Proteomes" id="UP000054226"/>
    </source>
</evidence>
<dbReference type="PANTHER" id="PTHR42973:SF39">
    <property type="entry name" value="FAD-BINDING PCMH-TYPE DOMAIN-CONTAINING PROTEIN"/>
    <property type="match status" value="1"/>
</dbReference>
<comment type="caution">
    <text evidence="7">The sequence shown here is derived from an EMBL/GenBank/DDBJ whole genome shotgun (WGS) entry which is preliminary data.</text>
</comment>
<comment type="cofactor">
    <cofactor evidence="1">
        <name>FAD</name>
        <dbReference type="ChEBI" id="CHEBI:57692"/>
    </cofactor>
</comment>
<dbReference type="InterPro" id="IPR036318">
    <property type="entry name" value="FAD-bd_PCMH-like_sf"/>
</dbReference>
<dbReference type="InterPro" id="IPR012951">
    <property type="entry name" value="BBE"/>
</dbReference>
<sequence length="450" mass="48047">MRRGVDGAVIAPGDLGYDEVRRVWNAEVDRRPLFVARPNTAVDVRSVVEFSARRGIPLAVRGGGHSHAGFGTADGAAVLDLRSLGGVRVDPVKRELVTGGGALWGPVDAATQLHHLGVTGADAPQVGVGGVLLGGGFGWLHRLTGLTCDSLLEADVVTANGDLVTASPEREPALFWALRGGGGNFGVVTRMGFRLHPVRELVGGTLLYPLGRGRSVLMRYQELCDSAPDELALRVTLMTAPKAGHIPAELRGKPAISVGMAAFGPPGKLETVKRGFRPCGPAAVDTVRPLTYAQLQQPVYGKPDRLRADGHSSFFARLDEQTIDAFLDLAERFPSPQTMLQVQHLGGAISRLGAADTAFSFRHATHLVACNVLAVRDATSVPLRSWTMTAAKAIRRHELGGPYVNFVNGGEPAKELHAAYSPVTYRRLAQVKAEYDPDNLFRFNVNIGTT</sequence>
<keyword evidence="5" id="KW-0560">Oxidoreductase</keyword>
<dbReference type="Pfam" id="PF08031">
    <property type="entry name" value="BBE"/>
    <property type="match status" value="1"/>
</dbReference>
<dbReference type="Pfam" id="PF01565">
    <property type="entry name" value="FAD_binding_4"/>
    <property type="match status" value="1"/>
</dbReference>
<dbReference type="SUPFAM" id="SSF56176">
    <property type="entry name" value="FAD-binding/transporter-associated domain-like"/>
    <property type="match status" value="1"/>
</dbReference>
<dbReference type="InterPro" id="IPR016169">
    <property type="entry name" value="FAD-bd_PCMH_sub2"/>
</dbReference>
<comment type="similarity">
    <text evidence="2">Belongs to the oxygen-dependent FAD-linked oxidoreductase family.</text>
</comment>
<evidence type="ECO:0000256" key="4">
    <source>
        <dbReference type="ARBA" id="ARBA00022827"/>
    </source>
</evidence>
<dbReference type="PANTHER" id="PTHR42973">
    <property type="entry name" value="BINDING OXIDOREDUCTASE, PUTATIVE (AFU_ORTHOLOGUE AFUA_1G17690)-RELATED"/>
    <property type="match status" value="1"/>
</dbReference>
<dbReference type="GO" id="GO:0016491">
    <property type="term" value="F:oxidoreductase activity"/>
    <property type="evidence" value="ECO:0007669"/>
    <property type="project" value="UniProtKB-KW"/>
</dbReference>
<dbReference type="PATRIC" id="fig|1284240.4.peg.4180"/>
<dbReference type="InterPro" id="IPR006094">
    <property type="entry name" value="Oxid_FAD_bind_N"/>
</dbReference>
<proteinExistence type="inferred from homology"/>
<feature type="domain" description="FAD-binding PCMH-type" evidence="6">
    <location>
        <begin position="28"/>
        <end position="198"/>
    </location>
</feature>
<gene>
    <name evidence="7" type="ORF">H074_20602</name>
</gene>